<protein>
    <submittedName>
        <fullName evidence="1">Uncharacterized protein</fullName>
    </submittedName>
</protein>
<dbReference type="EMBL" id="KZ452031">
    <property type="protein sequence ID" value="PKA50101.1"/>
    <property type="molecule type" value="Genomic_DNA"/>
</dbReference>
<accession>A0A2I0A3H1</accession>
<dbReference type="AlphaFoldDB" id="A0A2I0A3H1"/>
<name>A0A2I0A3H1_9ASPA</name>
<dbReference type="Proteomes" id="UP000236161">
    <property type="component" value="Unassembled WGS sequence"/>
</dbReference>
<sequence>MSKKSVRQNIVRSLLVPSTCFLHSSNVAACFSSSGSGYGGGGFVPLNFLPSKHPIPQFEDLGSSIAPSFSDLFRHRADPLRIILQQIYWAFAFSEDEAALSHLRLRPTEELVLRFLHHNPHPSVVLPSSDYLHE</sequence>
<gene>
    <name evidence="1" type="ORF">AXF42_Ash019619</name>
</gene>
<proteinExistence type="predicted"/>
<reference evidence="1 2" key="1">
    <citation type="journal article" date="2017" name="Nature">
        <title>The Apostasia genome and the evolution of orchids.</title>
        <authorList>
            <person name="Zhang G.Q."/>
            <person name="Liu K.W."/>
            <person name="Li Z."/>
            <person name="Lohaus R."/>
            <person name="Hsiao Y.Y."/>
            <person name="Niu S.C."/>
            <person name="Wang J.Y."/>
            <person name="Lin Y.C."/>
            <person name="Xu Q."/>
            <person name="Chen L.J."/>
            <person name="Yoshida K."/>
            <person name="Fujiwara S."/>
            <person name="Wang Z.W."/>
            <person name="Zhang Y.Q."/>
            <person name="Mitsuda N."/>
            <person name="Wang M."/>
            <person name="Liu G.H."/>
            <person name="Pecoraro L."/>
            <person name="Huang H.X."/>
            <person name="Xiao X.J."/>
            <person name="Lin M."/>
            <person name="Wu X.Y."/>
            <person name="Wu W.L."/>
            <person name="Chen Y.Y."/>
            <person name="Chang S.B."/>
            <person name="Sakamoto S."/>
            <person name="Ohme-Takagi M."/>
            <person name="Yagi M."/>
            <person name="Zeng S.J."/>
            <person name="Shen C.Y."/>
            <person name="Yeh C.M."/>
            <person name="Luo Y.B."/>
            <person name="Tsai W.C."/>
            <person name="Van de Peer Y."/>
            <person name="Liu Z.J."/>
        </authorList>
    </citation>
    <scope>NUCLEOTIDE SEQUENCE [LARGE SCALE GENOMIC DNA]</scope>
    <source>
        <strain evidence="2">cv. Shenzhen</strain>
        <tissue evidence="1">Stem</tissue>
    </source>
</reference>
<evidence type="ECO:0000313" key="1">
    <source>
        <dbReference type="EMBL" id="PKA50101.1"/>
    </source>
</evidence>
<evidence type="ECO:0000313" key="2">
    <source>
        <dbReference type="Proteomes" id="UP000236161"/>
    </source>
</evidence>
<organism evidence="1 2">
    <name type="scientific">Apostasia shenzhenica</name>
    <dbReference type="NCBI Taxonomy" id="1088818"/>
    <lineage>
        <taxon>Eukaryota</taxon>
        <taxon>Viridiplantae</taxon>
        <taxon>Streptophyta</taxon>
        <taxon>Embryophyta</taxon>
        <taxon>Tracheophyta</taxon>
        <taxon>Spermatophyta</taxon>
        <taxon>Magnoliopsida</taxon>
        <taxon>Liliopsida</taxon>
        <taxon>Asparagales</taxon>
        <taxon>Orchidaceae</taxon>
        <taxon>Apostasioideae</taxon>
        <taxon>Apostasia</taxon>
    </lineage>
</organism>
<keyword evidence="2" id="KW-1185">Reference proteome</keyword>